<dbReference type="PROSITE" id="PS00107">
    <property type="entry name" value="PROTEIN_KINASE_ATP"/>
    <property type="match status" value="1"/>
</dbReference>
<dbReference type="CDD" id="cd00028">
    <property type="entry name" value="B_lectin"/>
    <property type="match status" value="2"/>
</dbReference>
<dbReference type="InterPro" id="IPR011009">
    <property type="entry name" value="Kinase-like_dom_sf"/>
</dbReference>
<dbReference type="SUPFAM" id="SSF51110">
    <property type="entry name" value="alpha-D-mannose-specific plant lectins"/>
    <property type="match status" value="2"/>
</dbReference>
<dbReference type="InterPro" id="IPR008271">
    <property type="entry name" value="Ser/Thr_kinase_AS"/>
</dbReference>
<evidence type="ECO:0000256" key="9">
    <source>
        <dbReference type="ARBA" id="ARBA00022777"/>
    </source>
</evidence>
<keyword evidence="8 18" id="KW-0547">Nucleotide-binding</keyword>
<dbReference type="Pfam" id="PF01453">
    <property type="entry name" value="B_lectin"/>
    <property type="match status" value="2"/>
</dbReference>
<dbReference type="InterPro" id="IPR000719">
    <property type="entry name" value="Prot_kinase_dom"/>
</dbReference>
<feature type="domain" description="Bulb-type lectin" evidence="21">
    <location>
        <begin position="167"/>
        <end position="290"/>
    </location>
</feature>
<accession>A0A2N9HEY7</accession>
<evidence type="ECO:0000256" key="7">
    <source>
        <dbReference type="ARBA" id="ARBA00022729"/>
    </source>
</evidence>
<dbReference type="EC" id="2.7.11.1" evidence="2"/>
<dbReference type="InterPro" id="IPR017441">
    <property type="entry name" value="Protein_kinase_ATP_BS"/>
</dbReference>
<proteinExistence type="predicted"/>
<feature type="domain" description="Apple" evidence="22">
    <location>
        <begin position="749"/>
        <end position="831"/>
    </location>
</feature>
<dbReference type="PANTHER" id="PTHR47974">
    <property type="entry name" value="OS07G0415500 PROTEIN"/>
    <property type="match status" value="1"/>
</dbReference>
<keyword evidence="3" id="KW-0723">Serine/threonine-protein kinase</keyword>
<dbReference type="EMBL" id="OIVN01003297">
    <property type="protein sequence ID" value="SPD10129.1"/>
    <property type="molecule type" value="Genomic_DNA"/>
</dbReference>
<dbReference type="PROSITE" id="PS50927">
    <property type="entry name" value="BULB_LECTIN"/>
    <property type="match status" value="2"/>
</dbReference>
<dbReference type="FunFam" id="1.10.510.10:FF:000537">
    <property type="entry name" value="Putative receptor-like protein kinase"/>
    <property type="match status" value="1"/>
</dbReference>
<comment type="catalytic activity">
    <reaction evidence="17">
        <text>L-seryl-[protein] + ATP = O-phospho-L-seryl-[protein] + ADP + H(+)</text>
        <dbReference type="Rhea" id="RHEA:17989"/>
        <dbReference type="Rhea" id="RHEA-COMP:9863"/>
        <dbReference type="Rhea" id="RHEA-COMP:11604"/>
        <dbReference type="ChEBI" id="CHEBI:15378"/>
        <dbReference type="ChEBI" id="CHEBI:29999"/>
        <dbReference type="ChEBI" id="CHEBI:30616"/>
        <dbReference type="ChEBI" id="CHEBI:83421"/>
        <dbReference type="ChEBI" id="CHEBI:456216"/>
        <dbReference type="EC" id="2.7.11.1"/>
    </reaction>
</comment>
<dbReference type="InterPro" id="IPR044730">
    <property type="entry name" value="RNase_H-like_dom_plant"/>
</dbReference>
<feature type="domain" description="Protein kinase" evidence="20">
    <location>
        <begin position="924"/>
        <end position="1207"/>
    </location>
</feature>
<dbReference type="AlphaFoldDB" id="A0A2N9HEY7"/>
<evidence type="ECO:0000256" key="17">
    <source>
        <dbReference type="ARBA" id="ARBA00048679"/>
    </source>
</evidence>
<dbReference type="PROSITE" id="PS00108">
    <property type="entry name" value="PROTEIN_KINASE_ST"/>
    <property type="match status" value="1"/>
</dbReference>
<evidence type="ECO:0000259" key="20">
    <source>
        <dbReference type="PROSITE" id="PS50011"/>
    </source>
</evidence>
<evidence type="ECO:0000256" key="19">
    <source>
        <dbReference type="SAM" id="Phobius"/>
    </source>
</evidence>
<evidence type="ECO:0000313" key="23">
    <source>
        <dbReference type="EMBL" id="SPD10129.1"/>
    </source>
</evidence>
<dbReference type="SUPFAM" id="SSF56112">
    <property type="entry name" value="Protein kinase-like (PK-like)"/>
    <property type="match status" value="1"/>
</dbReference>
<dbReference type="Gene3D" id="3.30.200.20">
    <property type="entry name" value="Phosphorylase Kinase, domain 1"/>
    <property type="match status" value="1"/>
</dbReference>
<feature type="binding site" evidence="18">
    <location>
        <position position="952"/>
    </location>
    <ligand>
        <name>ATP</name>
        <dbReference type="ChEBI" id="CHEBI:30616"/>
    </ligand>
</feature>
<evidence type="ECO:0000259" key="21">
    <source>
        <dbReference type="PROSITE" id="PS50927"/>
    </source>
</evidence>
<evidence type="ECO:0000256" key="10">
    <source>
        <dbReference type="ARBA" id="ARBA00022840"/>
    </source>
</evidence>
<evidence type="ECO:0000256" key="2">
    <source>
        <dbReference type="ARBA" id="ARBA00012513"/>
    </source>
</evidence>
<dbReference type="Pfam" id="PF00069">
    <property type="entry name" value="Pkinase"/>
    <property type="match status" value="1"/>
</dbReference>
<dbReference type="Pfam" id="PF13456">
    <property type="entry name" value="RVT_3"/>
    <property type="match status" value="1"/>
</dbReference>
<keyword evidence="13" id="KW-1015">Disulfide bond</keyword>
<dbReference type="PROSITE" id="PS50948">
    <property type="entry name" value="PAN"/>
    <property type="match status" value="1"/>
</dbReference>
<gene>
    <name evidence="23" type="ORF">FSB_LOCUS38011</name>
</gene>
<dbReference type="FunFam" id="3.30.200.20:FF:000059">
    <property type="entry name" value="S-receptor-like serine/threonine-protein kinase"/>
    <property type="match status" value="1"/>
</dbReference>
<keyword evidence="7" id="KW-0732">Signal</keyword>
<dbReference type="PROSITE" id="PS50011">
    <property type="entry name" value="PROTEIN_KINASE_DOM"/>
    <property type="match status" value="1"/>
</dbReference>
<evidence type="ECO:0000256" key="1">
    <source>
        <dbReference type="ARBA" id="ARBA00004479"/>
    </source>
</evidence>
<dbReference type="SMART" id="SM00108">
    <property type="entry name" value="B_lectin"/>
    <property type="match status" value="2"/>
</dbReference>
<keyword evidence="15" id="KW-0325">Glycoprotein</keyword>
<feature type="transmembrane region" description="Helical" evidence="19">
    <location>
        <begin position="868"/>
        <end position="891"/>
    </location>
</feature>
<dbReference type="InterPro" id="IPR002156">
    <property type="entry name" value="RNaseH_domain"/>
</dbReference>
<dbReference type="Pfam" id="PF00954">
    <property type="entry name" value="S_locus_glycop"/>
    <property type="match status" value="1"/>
</dbReference>
<reference evidence="23" key="1">
    <citation type="submission" date="2018-02" db="EMBL/GenBank/DDBJ databases">
        <authorList>
            <person name="Cohen D.B."/>
            <person name="Kent A.D."/>
        </authorList>
    </citation>
    <scope>NUCLEOTIDE SEQUENCE</scope>
</reference>
<comment type="catalytic activity">
    <reaction evidence="16">
        <text>L-threonyl-[protein] + ATP = O-phospho-L-threonyl-[protein] + ADP + H(+)</text>
        <dbReference type="Rhea" id="RHEA:46608"/>
        <dbReference type="Rhea" id="RHEA-COMP:11060"/>
        <dbReference type="Rhea" id="RHEA-COMP:11605"/>
        <dbReference type="ChEBI" id="CHEBI:15378"/>
        <dbReference type="ChEBI" id="CHEBI:30013"/>
        <dbReference type="ChEBI" id="CHEBI:30616"/>
        <dbReference type="ChEBI" id="CHEBI:61977"/>
        <dbReference type="ChEBI" id="CHEBI:456216"/>
        <dbReference type="EC" id="2.7.11.1"/>
    </reaction>
</comment>
<keyword evidence="9" id="KW-0418">Kinase</keyword>
<dbReference type="GO" id="GO:0048544">
    <property type="term" value="P:recognition of pollen"/>
    <property type="evidence" value="ECO:0007669"/>
    <property type="project" value="InterPro"/>
</dbReference>
<evidence type="ECO:0000256" key="6">
    <source>
        <dbReference type="ARBA" id="ARBA00022692"/>
    </source>
</evidence>
<dbReference type="FunFam" id="2.90.10.30:FF:000003">
    <property type="entry name" value="Os04g0303100 protein"/>
    <property type="match status" value="2"/>
</dbReference>
<evidence type="ECO:0000256" key="11">
    <source>
        <dbReference type="ARBA" id="ARBA00022989"/>
    </source>
</evidence>
<evidence type="ECO:0000256" key="8">
    <source>
        <dbReference type="ARBA" id="ARBA00022741"/>
    </source>
</evidence>
<sequence>MLGEQSRRKYQLRSLRFHNLNKPRFHKSTIRRQGSPGENLRAEKWKQPPEGVFKVNIAESKFSECKMGFGVVVRDSSGQMLAALAEEKVEQGDGLWRMAKAVWWGLQFCQDIGFNTFLLECPNAALVSLILNSTGCCIEVGWILKDIKELLAHMGSVTFSIIPNKCNRVAKTLAGYSKGKDGASNGEYSAGFYPVGDNAFCFAIWFNKSLVCNVVWMANRDDPVDGRVSQLSLLKEGKLILTNSVGITVWTTRTAALTTSDASNLQLQLLNTGNLVLHNSTGFVIWQSFDSPTDTLLPQQTLTMVSSLISKRSQGDYSSGNYLLSFNDDNVLRLLFQGPKISSVYWPDPSLADPGLAGRSKYGTRTRAVLNDSGYFESTDYFTFITTDYGVVTHRRLTLDPDGNLRLYSLQEMNGVWDWFVTWQAFSDPCKIHGTYGLNGTSLSVDKPSDNLVSENGEYSAGFFLVGDNAFCFAIWFNKSSNSTVVWMANRDDPVDGKGSKLSLLKNGNLILSNSAGITVWTTRTAALTSSDDTNLQLQLLNTGNLVLHNSTGFVIWQSFDSPTDTLLPLQTLTMVSSLISKRSQADYSSGYYKLSFNDDNVLRLLFQGPTISSVYWPDPSLANPGLAGRSEYGTRRRAVLNNTGYFESTDHFTFNATDCGVVTHRRLTLDTDGNLRLYSLQEMNGVWEWFVTWQAFSDPCRIHGICGLNGVCSYDHVFGRKCSCLQGFKMKDQTDWSYGCEPEFSVSCNNTDESSFVQLAHVEYYGFDIDFYQNHTLQLCQDECLKRCDCKGFNYKFSVNDSFYNCYPKFRLLNGRLSPNFEGDFYLRLPKAGFSNNKTLDEDFGLNCSSKVPQQQRRTYENKSVKLLLWFATAIGGVEVTCIVLVWFLLLRTRKHPVSAAQGYLLTNRFQRFTFDEIRKATQGFSEVIGQGAGGIVYKGILPDQRIAAIKRLDEANQGEAEFLAEVNTIGMLNHMYLIETWGYYVEGKHKLLVYEYMKHGSLAENLSSNALDGNRRFEIAVGIAKGLAYLHEECLEWVLHCDVKPQNILLDDDYQPKVADFGLSKLLSRSTIDHSNFSRMRGTRGYMAPEWAYNLPITSKVDVYSYGIVLLEMVTGKSPNVLYISDSGETREHKRLVTLVREYINIGIATRKSWIEEIIDPMMAGKYDHAKMELLVKVALQCMAENKDERPTMNQVVEMLLSYQD</sequence>
<dbReference type="InterPro" id="IPR003609">
    <property type="entry name" value="Pan_app"/>
</dbReference>
<dbReference type="SMART" id="SM00473">
    <property type="entry name" value="PAN_AP"/>
    <property type="match status" value="1"/>
</dbReference>
<evidence type="ECO:0000256" key="13">
    <source>
        <dbReference type="ARBA" id="ARBA00023157"/>
    </source>
</evidence>
<keyword evidence="5" id="KW-0808">Transferase</keyword>
<evidence type="ECO:0000256" key="5">
    <source>
        <dbReference type="ARBA" id="ARBA00022679"/>
    </source>
</evidence>
<dbReference type="GO" id="GO:0016020">
    <property type="term" value="C:membrane"/>
    <property type="evidence" value="ECO:0007669"/>
    <property type="project" value="UniProtKB-SubCell"/>
</dbReference>
<keyword evidence="10 18" id="KW-0067">ATP-binding</keyword>
<dbReference type="SMART" id="SM00220">
    <property type="entry name" value="S_TKc"/>
    <property type="match status" value="1"/>
</dbReference>
<evidence type="ECO:0000256" key="14">
    <source>
        <dbReference type="ARBA" id="ARBA00023170"/>
    </source>
</evidence>
<evidence type="ECO:0000256" key="16">
    <source>
        <dbReference type="ARBA" id="ARBA00047899"/>
    </source>
</evidence>
<dbReference type="Gene3D" id="2.90.10.10">
    <property type="entry name" value="Bulb-type lectin domain"/>
    <property type="match status" value="2"/>
</dbReference>
<dbReference type="CDD" id="cd06222">
    <property type="entry name" value="RNase_H_like"/>
    <property type="match status" value="1"/>
</dbReference>
<keyword evidence="11 19" id="KW-1133">Transmembrane helix</keyword>
<dbReference type="InterPro" id="IPR000858">
    <property type="entry name" value="S_locus_glycoprot_dom"/>
</dbReference>
<dbReference type="CDD" id="cd14066">
    <property type="entry name" value="STKc_IRAK"/>
    <property type="match status" value="1"/>
</dbReference>
<evidence type="ECO:0000256" key="3">
    <source>
        <dbReference type="ARBA" id="ARBA00022527"/>
    </source>
</evidence>
<dbReference type="GO" id="GO:0005524">
    <property type="term" value="F:ATP binding"/>
    <property type="evidence" value="ECO:0007669"/>
    <property type="project" value="UniProtKB-UniRule"/>
</dbReference>
<name>A0A2N9HEY7_FAGSY</name>
<organism evidence="23">
    <name type="scientific">Fagus sylvatica</name>
    <name type="common">Beechnut</name>
    <dbReference type="NCBI Taxonomy" id="28930"/>
    <lineage>
        <taxon>Eukaryota</taxon>
        <taxon>Viridiplantae</taxon>
        <taxon>Streptophyta</taxon>
        <taxon>Embryophyta</taxon>
        <taxon>Tracheophyta</taxon>
        <taxon>Spermatophyta</taxon>
        <taxon>Magnoliopsida</taxon>
        <taxon>eudicotyledons</taxon>
        <taxon>Gunneridae</taxon>
        <taxon>Pentapetalae</taxon>
        <taxon>rosids</taxon>
        <taxon>fabids</taxon>
        <taxon>Fagales</taxon>
        <taxon>Fagaceae</taxon>
        <taxon>Fagus</taxon>
    </lineage>
</organism>
<dbReference type="InterPro" id="IPR001480">
    <property type="entry name" value="Bulb-type_lectin_dom"/>
</dbReference>
<keyword evidence="6 19" id="KW-0812">Transmembrane</keyword>
<keyword evidence="14" id="KW-0675">Receptor</keyword>
<dbReference type="GO" id="GO:0004523">
    <property type="term" value="F:RNA-DNA hybrid ribonuclease activity"/>
    <property type="evidence" value="ECO:0007669"/>
    <property type="project" value="InterPro"/>
</dbReference>
<dbReference type="GO" id="GO:0004674">
    <property type="term" value="F:protein serine/threonine kinase activity"/>
    <property type="evidence" value="ECO:0007669"/>
    <property type="project" value="UniProtKB-KW"/>
</dbReference>
<evidence type="ECO:0000259" key="22">
    <source>
        <dbReference type="PROSITE" id="PS50948"/>
    </source>
</evidence>
<keyword evidence="12 19" id="KW-0472">Membrane</keyword>
<evidence type="ECO:0000256" key="12">
    <source>
        <dbReference type="ARBA" id="ARBA00023136"/>
    </source>
</evidence>
<comment type="subcellular location">
    <subcellularLocation>
        <location evidence="1">Membrane</location>
        <topology evidence="1">Single-pass type I membrane protein</topology>
    </subcellularLocation>
</comment>
<evidence type="ECO:0000256" key="15">
    <source>
        <dbReference type="ARBA" id="ARBA00023180"/>
    </source>
</evidence>
<dbReference type="InterPro" id="IPR036426">
    <property type="entry name" value="Bulb-type_lectin_dom_sf"/>
</dbReference>
<feature type="domain" description="Bulb-type lectin" evidence="21">
    <location>
        <begin position="437"/>
        <end position="561"/>
    </location>
</feature>
<protein>
    <recommendedName>
        <fullName evidence="2">non-specific serine/threonine protein kinase</fullName>
        <ecNumber evidence="2">2.7.11.1</ecNumber>
    </recommendedName>
</protein>
<dbReference type="GO" id="GO:0003676">
    <property type="term" value="F:nucleic acid binding"/>
    <property type="evidence" value="ECO:0007669"/>
    <property type="project" value="InterPro"/>
</dbReference>
<evidence type="ECO:0000256" key="18">
    <source>
        <dbReference type="PROSITE-ProRule" id="PRU10141"/>
    </source>
</evidence>
<keyword evidence="4" id="KW-0245">EGF-like domain</keyword>
<evidence type="ECO:0000256" key="4">
    <source>
        <dbReference type="ARBA" id="ARBA00022536"/>
    </source>
</evidence>
<dbReference type="PANTHER" id="PTHR47974:SF3">
    <property type="entry name" value="RECEPTOR-LIKE SERINE_THREONINE-PROTEIN KINASE"/>
    <property type="match status" value="1"/>
</dbReference>
<dbReference type="Gene3D" id="1.10.510.10">
    <property type="entry name" value="Transferase(Phosphotransferase) domain 1"/>
    <property type="match status" value="1"/>
</dbReference>